<proteinExistence type="inferred from homology"/>
<name>A0A1G8LT87_9PSED</name>
<evidence type="ECO:0000259" key="15">
    <source>
        <dbReference type="Pfam" id="PF00725"/>
    </source>
</evidence>
<dbReference type="Gene3D" id="3.90.226.10">
    <property type="entry name" value="2-enoyl-CoA Hydratase, Chain A, domain 1"/>
    <property type="match status" value="1"/>
</dbReference>
<dbReference type="Pfam" id="PF00725">
    <property type="entry name" value="3HCDH"/>
    <property type="match status" value="2"/>
</dbReference>
<comment type="catalytic activity">
    <reaction evidence="13">
        <text>a (3S)-3-hydroxyacyl-CoA + NAD(+) = a 3-oxoacyl-CoA + NADH + H(+)</text>
        <dbReference type="Rhea" id="RHEA:22432"/>
        <dbReference type="ChEBI" id="CHEBI:15378"/>
        <dbReference type="ChEBI" id="CHEBI:57318"/>
        <dbReference type="ChEBI" id="CHEBI:57540"/>
        <dbReference type="ChEBI" id="CHEBI:57945"/>
        <dbReference type="ChEBI" id="CHEBI:90726"/>
        <dbReference type="EC" id="1.1.1.35"/>
    </reaction>
</comment>
<evidence type="ECO:0000256" key="5">
    <source>
        <dbReference type="ARBA" id="ARBA00022963"/>
    </source>
</evidence>
<dbReference type="InterPro" id="IPR029045">
    <property type="entry name" value="ClpP/crotonase-like_dom_sf"/>
</dbReference>
<dbReference type="AlphaFoldDB" id="A0A1G8LT87"/>
<dbReference type="PANTHER" id="PTHR23309:SF51">
    <property type="entry name" value="3-HYDROXYACYL-COA DEHYDROGENASE-RELATED"/>
    <property type="match status" value="1"/>
</dbReference>
<comment type="similarity">
    <text evidence="14">Belongs to the enoyl-CoA hydratase/isomerase family.</text>
</comment>
<evidence type="ECO:0000256" key="9">
    <source>
        <dbReference type="ARBA" id="ARBA00023140"/>
    </source>
</evidence>
<evidence type="ECO:0000256" key="12">
    <source>
        <dbReference type="ARBA" id="ARBA00023268"/>
    </source>
</evidence>
<evidence type="ECO:0000256" key="2">
    <source>
        <dbReference type="ARBA" id="ARBA00005005"/>
    </source>
</evidence>
<dbReference type="Pfam" id="PF02737">
    <property type="entry name" value="3HCDH_N"/>
    <property type="match status" value="1"/>
</dbReference>
<dbReference type="Pfam" id="PF00378">
    <property type="entry name" value="ECH_1"/>
    <property type="match status" value="1"/>
</dbReference>
<keyword evidence="9" id="KW-0576">Peroxisome</keyword>
<protein>
    <submittedName>
        <fullName evidence="17">3-hydroxyacyl-CoA dehydrogenase</fullName>
    </submittedName>
</protein>
<evidence type="ECO:0000256" key="8">
    <source>
        <dbReference type="ARBA" id="ARBA00023098"/>
    </source>
</evidence>
<dbReference type="GO" id="GO:0070403">
    <property type="term" value="F:NAD+ binding"/>
    <property type="evidence" value="ECO:0007669"/>
    <property type="project" value="InterPro"/>
</dbReference>
<dbReference type="SUPFAM" id="SSF48179">
    <property type="entry name" value="6-phosphogluconate dehydrogenase C-terminal domain-like"/>
    <property type="match status" value="2"/>
</dbReference>
<dbReference type="SUPFAM" id="SSF52096">
    <property type="entry name" value="ClpP/crotonase"/>
    <property type="match status" value="1"/>
</dbReference>
<dbReference type="PROSITE" id="PS00166">
    <property type="entry name" value="ENOYL_COA_HYDRATASE"/>
    <property type="match status" value="1"/>
</dbReference>
<dbReference type="GO" id="GO:0006635">
    <property type="term" value="P:fatty acid beta-oxidation"/>
    <property type="evidence" value="ECO:0007669"/>
    <property type="project" value="UniProtKB-UniPathway"/>
</dbReference>
<dbReference type="InterPro" id="IPR006176">
    <property type="entry name" value="3-OHacyl-CoA_DH_NAD-bd"/>
</dbReference>
<feature type="domain" description="3-hydroxyacyl-CoA dehydrogenase NAD binding" evidence="16">
    <location>
        <begin position="298"/>
        <end position="474"/>
    </location>
</feature>
<evidence type="ECO:0000256" key="13">
    <source>
        <dbReference type="ARBA" id="ARBA00049556"/>
    </source>
</evidence>
<dbReference type="GO" id="GO:0003857">
    <property type="term" value="F:(3S)-3-hydroxyacyl-CoA dehydrogenase (NAD+) activity"/>
    <property type="evidence" value="ECO:0007669"/>
    <property type="project" value="UniProtKB-EC"/>
</dbReference>
<dbReference type="InterPro" id="IPR036291">
    <property type="entry name" value="NAD(P)-bd_dom_sf"/>
</dbReference>
<evidence type="ECO:0000256" key="14">
    <source>
        <dbReference type="RuleBase" id="RU003707"/>
    </source>
</evidence>
<organism evidence="17 18">
    <name type="scientific">Pseudomonas panipatensis</name>
    <dbReference type="NCBI Taxonomy" id="428992"/>
    <lineage>
        <taxon>Bacteria</taxon>
        <taxon>Pseudomonadati</taxon>
        <taxon>Pseudomonadota</taxon>
        <taxon>Gammaproteobacteria</taxon>
        <taxon>Pseudomonadales</taxon>
        <taxon>Pseudomonadaceae</taxon>
        <taxon>Pseudomonas</taxon>
    </lineage>
</organism>
<feature type="domain" description="3-hydroxyacyl-CoA dehydrogenase C-terminal" evidence="15">
    <location>
        <begin position="478"/>
        <end position="571"/>
    </location>
</feature>
<comment type="pathway">
    <text evidence="2">Lipid metabolism; fatty acid beta-oxidation.</text>
</comment>
<dbReference type="InterPro" id="IPR018376">
    <property type="entry name" value="Enoyl-CoA_hyd/isom_CS"/>
</dbReference>
<dbReference type="InterPro" id="IPR001753">
    <property type="entry name" value="Enoyl-CoA_hydra/iso"/>
</dbReference>
<dbReference type="Gene3D" id="1.10.1040.50">
    <property type="match status" value="1"/>
</dbReference>
<keyword evidence="6" id="KW-0560">Oxidoreductase</keyword>
<comment type="similarity">
    <text evidence="3">In the N-terminal section; belongs to the enoyl-CoA hydratase/isomerase family.</text>
</comment>
<dbReference type="RefSeq" id="WP_090267317.1">
    <property type="nucleotide sequence ID" value="NZ_FNDS01000012.1"/>
</dbReference>
<dbReference type="FunFam" id="3.40.50.720:FF:000009">
    <property type="entry name" value="Fatty oxidation complex, alpha subunit"/>
    <property type="match status" value="1"/>
</dbReference>
<sequence>MPEVVRVERHGDVALIKVDNPPVNALGLALRAGLLAAFRATEADAAVRAVVLLCEGRTFMAGADIKEFGKPAQAPSLPELVEAIEAASKPSVAVIHGSALGGGLEVALACHYRIATTTAQVGLPEVKLGLLPGAGGTQRLPRLAGVAKALEMIVSGAPIGAAQAVEQGIVDELLDSDLADAGLAYARRLIAEGRGPRRTGERQAHLPDEDCAALIAAKHAEVQKRQPGLFSPLRCVAAVEAATRLPLAEGLKRERELFQECLASAQRAALIHSFFAEREAAKIAGLPADTPLREVRSAAVVGGGTMGVGIALCFANVGIPVKLLEIDGAALERALQRARAIYQASVERGSLSAEARDKRLGLLQGVLDDAALADVDLVIEAVFESLEVKRQVFARLDAVCKPGAILASNTSSLDLDQIAAFTQRPQDVVGLHFFSPANVMRLLEVVRGKATSAEVLASAMHLGKRLKKVAVAVGVCDGFVGNRMIFQYGRQAEFLLEEGASPAQVDKALRDFGMAMGPLAVRDLSGLDISHAIREGQRPRLKPGQTLPTVLDQLFAAGMLGQKSGVGFYRYQDGARAPQDNPALPAMLEQAAALRGIRRQPLSDEHIVERCLFALINEAAQILDEGIAQRASDIDLIFLNGYGFPSWRGGPLFYADSLGLEHVLQRIREFHQRFGAWWQPAPLLERLVAEGRRFADL</sequence>
<dbReference type="FunFam" id="1.10.1040.50:FF:000006">
    <property type="entry name" value="Peroxisomal bifunctional enzyme"/>
    <property type="match status" value="1"/>
</dbReference>
<evidence type="ECO:0000256" key="7">
    <source>
        <dbReference type="ARBA" id="ARBA00023027"/>
    </source>
</evidence>
<keyword evidence="4" id="KW-0276">Fatty acid metabolism</keyword>
<gene>
    <name evidence="17" type="ORF">SAMN05216272_11277</name>
</gene>
<evidence type="ECO:0000313" key="17">
    <source>
        <dbReference type="EMBL" id="SDI58898.1"/>
    </source>
</evidence>
<evidence type="ECO:0000256" key="1">
    <source>
        <dbReference type="ARBA" id="ARBA00004275"/>
    </source>
</evidence>
<feature type="domain" description="3-hydroxyacyl-CoA dehydrogenase C-terminal" evidence="15">
    <location>
        <begin position="607"/>
        <end position="692"/>
    </location>
</feature>
<evidence type="ECO:0000256" key="11">
    <source>
        <dbReference type="ARBA" id="ARBA00023239"/>
    </source>
</evidence>
<dbReference type="Proteomes" id="UP000199636">
    <property type="component" value="Unassembled WGS sequence"/>
</dbReference>
<dbReference type="EMBL" id="FNDS01000012">
    <property type="protein sequence ID" value="SDI58898.1"/>
    <property type="molecule type" value="Genomic_DNA"/>
</dbReference>
<keyword evidence="12" id="KW-0511">Multifunctional enzyme</keyword>
<accession>A0A1G8LT87</accession>
<keyword evidence="11" id="KW-0456">Lyase</keyword>
<evidence type="ECO:0000256" key="4">
    <source>
        <dbReference type="ARBA" id="ARBA00022832"/>
    </source>
</evidence>
<dbReference type="STRING" id="428992.SAMN05216272_11277"/>
<dbReference type="SUPFAM" id="SSF51735">
    <property type="entry name" value="NAD(P)-binding Rossmann-fold domains"/>
    <property type="match status" value="1"/>
</dbReference>
<comment type="subcellular location">
    <subcellularLocation>
        <location evidence="1">Peroxisome</location>
    </subcellularLocation>
</comment>
<evidence type="ECO:0000256" key="10">
    <source>
        <dbReference type="ARBA" id="ARBA00023235"/>
    </source>
</evidence>
<dbReference type="OrthoDB" id="5389341at2"/>
<evidence type="ECO:0000256" key="3">
    <source>
        <dbReference type="ARBA" id="ARBA00008750"/>
    </source>
</evidence>
<keyword evidence="10" id="KW-0413">Isomerase</keyword>
<keyword evidence="8" id="KW-0443">Lipid metabolism</keyword>
<keyword evidence="5" id="KW-0442">Lipid degradation</keyword>
<dbReference type="GO" id="GO:0016853">
    <property type="term" value="F:isomerase activity"/>
    <property type="evidence" value="ECO:0007669"/>
    <property type="project" value="UniProtKB-KW"/>
</dbReference>
<dbReference type="Gene3D" id="3.40.50.720">
    <property type="entry name" value="NAD(P)-binding Rossmann-like Domain"/>
    <property type="match status" value="1"/>
</dbReference>
<evidence type="ECO:0000313" key="18">
    <source>
        <dbReference type="Proteomes" id="UP000199636"/>
    </source>
</evidence>
<dbReference type="UniPathway" id="UPA00659"/>
<keyword evidence="18" id="KW-1185">Reference proteome</keyword>
<dbReference type="CDD" id="cd06558">
    <property type="entry name" value="crotonase-like"/>
    <property type="match status" value="1"/>
</dbReference>
<dbReference type="InterPro" id="IPR008927">
    <property type="entry name" value="6-PGluconate_DH-like_C_sf"/>
</dbReference>
<dbReference type="GO" id="GO:0004300">
    <property type="term" value="F:enoyl-CoA hydratase activity"/>
    <property type="evidence" value="ECO:0007669"/>
    <property type="project" value="UniProtKB-ARBA"/>
</dbReference>
<evidence type="ECO:0000256" key="6">
    <source>
        <dbReference type="ARBA" id="ARBA00023002"/>
    </source>
</evidence>
<dbReference type="InterPro" id="IPR006108">
    <property type="entry name" value="3HC_DH_C"/>
</dbReference>
<evidence type="ECO:0000259" key="16">
    <source>
        <dbReference type="Pfam" id="PF02737"/>
    </source>
</evidence>
<dbReference type="PANTHER" id="PTHR23309">
    <property type="entry name" value="3-HYDROXYACYL-COA DEHYROGENASE"/>
    <property type="match status" value="1"/>
</dbReference>
<keyword evidence="7" id="KW-0520">NAD</keyword>
<reference evidence="18" key="1">
    <citation type="submission" date="2016-10" db="EMBL/GenBank/DDBJ databases">
        <authorList>
            <person name="Varghese N."/>
            <person name="Submissions S."/>
        </authorList>
    </citation>
    <scope>NUCLEOTIDE SEQUENCE [LARGE SCALE GENOMIC DNA]</scope>
    <source>
        <strain evidence="18">CCM 7469</strain>
    </source>
</reference>